<gene>
    <name evidence="1" type="ORF">EI97DRAFT_487053</name>
</gene>
<dbReference type="PANTHER" id="PTHR43647:SF4">
    <property type="entry name" value="KETOREDUCTASE (KR) DOMAIN-CONTAINING PROTEIN"/>
    <property type="match status" value="1"/>
</dbReference>
<dbReference type="Proteomes" id="UP000800097">
    <property type="component" value="Unassembled WGS sequence"/>
</dbReference>
<protein>
    <recommendedName>
        <fullName evidence="3">NAD(P)-binding protein</fullName>
    </recommendedName>
</protein>
<dbReference type="OrthoDB" id="191139at2759"/>
<dbReference type="GO" id="GO:0005741">
    <property type="term" value="C:mitochondrial outer membrane"/>
    <property type="evidence" value="ECO:0007669"/>
    <property type="project" value="TreeGrafter"/>
</dbReference>
<sequence>MGTVIITGANGSLAIPTAAHLSSHYTDHTLLLTVRNDSNQDPNTARLRTTLNRIPNAKYTIRKLNLASLANVRDFAVTIKTEISQSTLPPLVSIICNAYSWSISDGLQFSEDGYEKTLAVGHLAHFDLLLRLVGSFDLGSAGRIVFISSDAHWPGKASLEVFPPTLPQDLELLARPAPDKEDEIIGRGFQRYALSKLASLLCMYEMNRRLEATPSLKHLSALAIDPGYLTDSRTLDKGVPSTWRTFMRAFNFLNPVVKKLQPKMRRSHEGAVDVANVAVGEAYAGEKGHFEMGRRTESSPESNDEVKQRAVWDKSVEWCGVGQEDTVLQI</sequence>
<proteinExistence type="predicted"/>
<organism evidence="1 2">
    <name type="scientific">Westerdykella ornata</name>
    <dbReference type="NCBI Taxonomy" id="318751"/>
    <lineage>
        <taxon>Eukaryota</taxon>
        <taxon>Fungi</taxon>
        <taxon>Dikarya</taxon>
        <taxon>Ascomycota</taxon>
        <taxon>Pezizomycotina</taxon>
        <taxon>Dothideomycetes</taxon>
        <taxon>Pleosporomycetidae</taxon>
        <taxon>Pleosporales</taxon>
        <taxon>Sporormiaceae</taxon>
        <taxon>Westerdykella</taxon>
    </lineage>
</organism>
<dbReference type="PANTHER" id="PTHR43647">
    <property type="entry name" value="DEHYDROGENASE"/>
    <property type="match status" value="1"/>
</dbReference>
<dbReference type="GeneID" id="54555346"/>
<dbReference type="GO" id="GO:0005789">
    <property type="term" value="C:endoplasmic reticulum membrane"/>
    <property type="evidence" value="ECO:0007669"/>
    <property type="project" value="TreeGrafter"/>
</dbReference>
<evidence type="ECO:0000313" key="1">
    <source>
        <dbReference type="EMBL" id="KAF2271690.1"/>
    </source>
</evidence>
<keyword evidence="2" id="KW-1185">Reference proteome</keyword>
<dbReference type="EMBL" id="ML986535">
    <property type="protein sequence ID" value="KAF2271690.1"/>
    <property type="molecule type" value="Genomic_DNA"/>
</dbReference>
<dbReference type="AlphaFoldDB" id="A0A6A6J526"/>
<evidence type="ECO:0008006" key="3">
    <source>
        <dbReference type="Google" id="ProtNLM"/>
    </source>
</evidence>
<dbReference type="RefSeq" id="XP_033649229.1">
    <property type="nucleotide sequence ID" value="XM_033802171.1"/>
</dbReference>
<name>A0A6A6J526_WESOR</name>
<dbReference type="GO" id="GO:0000253">
    <property type="term" value="F:3-beta-hydroxysteroid 3-dehydrogenase (NADP+) activity"/>
    <property type="evidence" value="ECO:0007669"/>
    <property type="project" value="TreeGrafter"/>
</dbReference>
<dbReference type="InterPro" id="IPR051593">
    <property type="entry name" value="Ergosterol_Biosynth_ERG27"/>
</dbReference>
<evidence type="ECO:0000313" key="2">
    <source>
        <dbReference type="Proteomes" id="UP000800097"/>
    </source>
</evidence>
<accession>A0A6A6J526</accession>
<dbReference type="Gene3D" id="3.40.50.720">
    <property type="entry name" value="NAD(P)-binding Rossmann-like Domain"/>
    <property type="match status" value="1"/>
</dbReference>
<dbReference type="SUPFAM" id="SSF51735">
    <property type="entry name" value="NAD(P)-binding Rossmann-fold domains"/>
    <property type="match status" value="1"/>
</dbReference>
<dbReference type="GO" id="GO:0005811">
    <property type="term" value="C:lipid droplet"/>
    <property type="evidence" value="ECO:0007669"/>
    <property type="project" value="TreeGrafter"/>
</dbReference>
<dbReference type="InterPro" id="IPR036291">
    <property type="entry name" value="NAD(P)-bd_dom_sf"/>
</dbReference>
<reference evidence="1" key="1">
    <citation type="journal article" date="2020" name="Stud. Mycol.">
        <title>101 Dothideomycetes genomes: a test case for predicting lifestyles and emergence of pathogens.</title>
        <authorList>
            <person name="Haridas S."/>
            <person name="Albert R."/>
            <person name="Binder M."/>
            <person name="Bloem J."/>
            <person name="Labutti K."/>
            <person name="Salamov A."/>
            <person name="Andreopoulos B."/>
            <person name="Baker S."/>
            <person name="Barry K."/>
            <person name="Bills G."/>
            <person name="Bluhm B."/>
            <person name="Cannon C."/>
            <person name="Castanera R."/>
            <person name="Culley D."/>
            <person name="Daum C."/>
            <person name="Ezra D."/>
            <person name="Gonzalez J."/>
            <person name="Henrissat B."/>
            <person name="Kuo A."/>
            <person name="Liang C."/>
            <person name="Lipzen A."/>
            <person name="Lutzoni F."/>
            <person name="Magnuson J."/>
            <person name="Mondo S."/>
            <person name="Nolan M."/>
            <person name="Ohm R."/>
            <person name="Pangilinan J."/>
            <person name="Park H.-J."/>
            <person name="Ramirez L."/>
            <person name="Alfaro M."/>
            <person name="Sun H."/>
            <person name="Tritt A."/>
            <person name="Yoshinaga Y."/>
            <person name="Zwiers L.-H."/>
            <person name="Turgeon B."/>
            <person name="Goodwin S."/>
            <person name="Spatafora J."/>
            <person name="Crous P."/>
            <person name="Grigoriev I."/>
        </authorList>
    </citation>
    <scope>NUCLEOTIDE SEQUENCE</scope>
    <source>
        <strain evidence="1">CBS 379.55</strain>
    </source>
</reference>